<dbReference type="AlphaFoldDB" id="A0A8H3DE18"/>
<dbReference type="InterPro" id="IPR056884">
    <property type="entry name" value="NPHP3-like_N"/>
</dbReference>
<sequence length="1139" mass="126100">SPPNTRSGTRLNRVSRLALNPSVLVKVLAPLGMGQTVSKHDPAKALRPHSRTRFVQHKGTLIMASPHDMSNRVRLRIAGIGLQPEISKQTIKAELHIDGKMVRELPAIDSGQPLEWSKWMISYAHPSSRVVLMIYQRRHGIYSRYESESCQVSDITQASKKLSIKIKDTQYTAEIQVLDQTQADESFAKRRGKLAQMQQTSGTPDKLTASRRMFESMMQFGDLVAEFLPVAKVVFVVCESAWGRIEEQQRSNEELDDLAGRLMGMAPLVDEVRKHAQLQPLLRNIKEFLDLIEDVAVFVGERGTMGFGARVLKSFLDSGDRDRVEDLGKRFKKIKSEFDTAINVQTMAMVAKAREQELLKRLKHVESSGYDPSRGCQVGTRLKVLDDIDHWILGSHPGAPLMWVYGQAGTGKSAISTSLCSRLSGRGTPVINFFCKRDDPALRDPLRLINNIAHGLAAKFSSYGTVVAKAIGDDPELCSSHMGARYEGLLKNPLKELNDTPSPSPFVIVIDALDECGDEDSRKQLLGHLSELTLLVSWLKVIITSRPDSDIHGFFNQTSPTTVLQCALHDYAVAEDIRAYIEARLGVIAAKNQWPSDSIDKLCTKAGKLFIWAATASKFILSSFDPEERLQQILEGSQSEGALGHLDSLYATVIKNGLMDQEEDSKKYVRQCIGAILVASSRQPLPISVLETLMPVKPGILGRVVDRLGAVLYTDTRMKGAVRVVHPSFADFALNKKRSGDFWVDPVQRNIELSTGCVSTMESELRFNICELETSHLLNSEVPGLDLRIDAKISQQLVYSCIHWVGHLIETTDHGLAGRAGKIIDGPRLLYWLEALSFLRRVDVALYGLCELHQWLLSLQQTTAPYVLDAYRFAFAFFEPIAASAPHIYISALAFAPKQSEVSRKLLPMFSNTATIVEGGDEAWPSWLRHMPHPGPISGLCASRDGKRLVTNCDSDSKPLRVFDLRTGTLLRTLEHSAASYNDRSMLFAISPDSTTVASVSEGKEVVLWEINTGAITHNLLIERPDDETISFEALTFSPDGSILYVLVTFSNDSKNQLMIWETGPGKPTKTSLLQDLEDSTRITAAAFSPDTTHVAVGNDDGQFLILPRTGLAMADALVGSGFGFPLHFYSANMGCKDW</sequence>
<dbReference type="PANTHER" id="PTHR10039">
    <property type="entry name" value="AMELOGENIN"/>
    <property type="match status" value="1"/>
</dbReference>
<comment type="caution">
    <text evidence="3">The sequence shown here is derived from an EMBL/GenBank/DDBJ whole genome shotgun (WGS) entry which is preliminary data.</text>
</comment>
<dbReference type="InterPro" id="IPR007111">
    <property type="entry name" value="NACHT_NTPase"/>
</dbReference>
<organism evidence="3 4">
    <name type="scientific">Rhizoctonia solani</name>
    <dbReference type="NCBI Taxonomy" id="456999"/>
    <lineage>
        <taxon>Eukaryota</taxon>
        <taxon>Fungi</taxon>
        <taxon>Dikarya</taxon>
        <taxon>Basidiomycota</taxon>
        <taxon>Agaricomycotina</taxon>
        <taxon>Agaricomycetes</taxon>
        <taxon>Cantharellales</taxon>
        <taxon>Ceratobasidiaceae</taxon>
        <taxon>Rhizoctonia</taxon>
    </lineage>
</organism>
<dbReference type="SUPFAM" id="SSF50969">
    <property type="entry name" value="YVTN repeat-like/Quinoprotein amine dehydrogenase"/>
    <property type="match status" value="1"/>
</dbReference>
<dbReference type="Gene3D" id="2.130.10.10">
    <property type="entry name" value="YVTN repeat-like/Quinoprotein amine dehydrogenase"/>
    <property type="match status" value="1"/>
</dbReference>
<dbReference type="PANTHER" id="PTHR10039:SF17">
    <property type="entry name" value="FUNGAL STAND N-TERMINAL GOODBYE DOMAIN-CONTAINING PROTEIN-RELATED"/>
    <property type="match status" value="1"/>
</dbReference>
<reference evidence="3" key="1">
    <citation type="submission" date="2021-01" db="EMBL/GenBank/DDBJ databases">
        <authorList>
            <person name="Kaushik A."/>
        </authorList>
    </citation>
    <scope>NUCLEOTIDE SEQUENCE</scope>
    <source>
        <strain evidence="3">AG6-10EEA</strain>
    </source>
</reference>
<dbReference type="Proteomes" id="UP000663853">
    <property type="component" value="Unassembled WGS sequence"/>
</dbReference>
<dbReference type="Pfam" id="PF00400">
    <property type="entry name" value="WD40"/>
    <property type="match status" value="1"/>
</dbReference>
<name>A0A8H3DE18_9AGAM</name>
<dbReference type="InterPro" id="IPR001680">
    <property type="entry name" value="WD40_rpt"/>
</dbReference>
<proteinExistence type="predicted"/>
<accession>A0A8H3DE18</accession>
<protein>
    <recommendedName>
        <fullName evidence="2">NACHT domain-containing protein</fullName>
    </recommendedName>
</protein>
<keyword evidence="1" id="KW-0677">Repeat</keyword>
<evidence type="ECO:0000313" key="4">
    <source>
        <dbReference type="Proteomes" id="UP000663853"/>
    </source>
</evidence>
<dbReference type="PROSITE" id="PS50837">
    <property type="entry name" value="NACHT"/>
    <property type="match status" value="1"/>
</dbReference>
<dbReference type="Gene3D" id="3.40.50.300">
    <property type="entry name" value="P-loop containing nucleotide triphosphate hydrolases"/>
    <property type="match status" value="1"/>
</dbReference>
<dbReference type="InterPro" id="IPR011044">
    <property type="entry name" value="Quino_amine_DH_bsu"/>
</dbReference>
<feature type="domain" description="NACHT" evidence="2">
    <location>
        <begin position="400"/>
        <end position="549"/>
    </location>
</feature>
<feature type="non-terminal residue" evidence="3">
    <location>
        <position position="1"/>
    </location>
</feature>
<dbReference type="InterPro" id="IPR015943">
    <property type="entry name" value="WD40/YVTN_repeat-like_dom_sf"/>
</dbReference>
<evidence type="ECO:0000313" key="3">
    <source>
        <dbReference type="EMBL" id="CAE6526669.1"/>
    </source>
</evidence>
<evidence type="ECO:0000256" key="1">
    <source>
        <dbReference type="ARBA" id="ARBA00022737"/>
    </source>
</evidence>
<dbReference type="EMBL" id="CAJMXA010003916">
    <property type="protein sequence ID" value="CAE6526669.1"/>
    <property type="molecule type" value="Genomic_DNA"/>
</dbReference>
<dbReference type="Pfam" id="PF24883">
    <property type="entry name" value="NPHP3_N"/>
    <property type="match status" value="1"/>
</dbReference>
<dbReference type="SUPFAM" id="SSF52540">
    <property type="entry name" value="P-loop containing nucleoside triphosphate hydrolases"/>
    <property type="match status" value="1"/>
</dbReference>
<dbReference type="SMART" id="SM00320">
    <property type="entry name" value="WD40"/>
    <property type="match status" value="3"/>
</dbReference>
<gene>
    <name evidence="3" type="ORF">RDB_LOCUS160856</name>
</gene>
<dbReference type="InterPro" id="IPR027417">
    <property type="entry name" value="P-loop_NTPase"/>
</dbReference>
<evidence type="ECO:0000259" key="2">
    <source>
        <dbReference type="PROSITE" id="PS50837"/>
    </source>
</evidence>